<dbReference type="RefSeq" id="WP_301212001.1">
    <property type="nucleotide sequence ID" value="NZ_JAROCF010000001.1"/>
</dbReference>
<protein>
    <submittedName>
        <fullName evidence="2">ImmA/IrrE family metallo-endopeptidase</fullName>
    </submittedName>
</protein>
<dbReference type="Pfam" id="PF06114">
    <property type="entry name" value="Peptidase_M78"/>
    <property type="match status" value="1"/>
</dbReference>
<evidence type="ECO:0000313" key="2">
    <source>
        <dbReference type="EMBL" id="MDN4615965.1"/>
    </source>
</evidence>
<feature type="domain" description="IrrE N-terminal-like" evidence="1">
    <location>
        <begin position="28"/>
        <end position="112"/>
    </location>
</feature>
<dbReference type="EMBL" id="JAROCF010000001">
    <property type="protein sequence ID" value="MDN4615965.1"/>
    <property type="molecule type" value="Genomic_DNA"/>
</dbReference>
<sequence length="132" mass="14823">MRMLLGMAADRGLRVCAAHLPPGIMGYYSPDESRIYFDVGLTPSERRTTIAHELGHHDYGHRGNSSRAERLADSYAADLLIDPYDYAALELVNPDIAHIAEELCVTEQLVRHFQENCLQRVGDRVMRVQGAL</sequence>
<evidence type="ECO:0000259" key="1">
    <source>
        <dbReference type="Pfam" id="PF06114"/>
    </source>
</evidence>
<keyword evidence="3" id="KW-1185">Reference proteome</keyword>
<gene>
    <name evidence="2" type="ORF">P5G50_16055</name>
</gene>
<name>A0ABT8KES8_9MICO</name>
<comment type="caution">
    <text evidence="2">The sequence shown here is derived from an EMBL/GenBank/DDBJ whole genome shotgun (WGS) entry which is preliminary data.</text>
</comment>
<reference evidence="2" key="1">
    <citation type="submission" date="2023-06" db="EMBL/GenBank/DDBJ databases">
        <title>MT1 and MT2 Draft Genomes of Novel Species.</title>
        <authorList>
            <person name="Venkateswaran K."/>
        </authorList>
    </citation>
    <scope>NUCLEOTIDE SEQUENCE</scope>
    <source>
        <strain evidence="2">F6_8S_P_1B</strain>
    </source>
</reference>
<accession>A0ABT8KES8</accession>
<dbReference type="InterPro" id="IPR010359">
    <property type="entry name" value="IrrE_HExxH"/>
</dbReference>
<proteinExistence type="predicted"/>
<evidence type="ECO:0000313" key="3">
    <source>
        <dbReference type="Proteomes" id="UP001174208"/>
    </source>
</evidence>
<dbReference type="Proteomes" id="UP001174208">
    <property type="component" value="Unassembled WGS sequence"/>
</dbReference>
<dbReference type="Gene3D" id="1.10.10.2910">
    <property type="match status" value="1"/>
</dbReference>
<organism evidence="2 3">
    <name type="scientific">Leifsonia williamsii</name>
    <dbReference type="NCBI Taxonomy" id="3035919"/>
    <lineage>
        <taxon>Bacteria</taxon>
        <taxon>Bacillati</taxon>
        <taxon>Actinomycetota</taxon>
        <taxon>Actinomycetes</taxon>
        <taxon>Micrococcales</taxon>
        <taxon>Microbacteriaceae</taxon>
        <taxon>Leifsonia</taxon>
    </lineage>
</organism>